<comment type="caution">
    <text evidence="2">The sequence shown here is derived from an EMBL/GenBank/DDBJ whole genome shotgun (WGS) entry which is preliminary data.</text>
</comment>
<feature type="region of interest" description="Disordered" evidence="1">
    <location>
        <begin position="51"/>
        <end position="82"/>
    </location>
</feature>
<organism evidence="2">
    <name type="scientific">Tanacetum cinerariifolium</name>
    <name type="common">Dalmatian daisy</name>
    <name type="synonym">Chrysanthemum cinerariifolium</name>
    <dbReference type="NCBI Taxonomy" id="118510"/>
    <lineage>
        <taxon>Eukaryota</taxon>
        <taxon>Viridiplantae</taxon>
        <taxon>Streptophyta</taxon>
        <taxon>Embryophyta</taxon>
        <taxon>Tracheophyta</taxon>
        <taxon>Spermatophyta</taxon>
        <taxon>Magnoliopsida</taxon>
        <taxon>eudicotyledons</taxon>
        <taxon>Gunneridae</taxon>
        <taxon>Pentapetalae</taxon>
        <taxon>asterids</taxon>
        <taxon>campanulids</taxon>
        <taxon>Asterales</taxon>
        <taxon>Asteraceae</taxon>
        <taxon>Asteroideae</taxon>
        <taxon>Anthemideae</taxon>
        <taxon>Anthemidinae</taxon>
        <taxon>Tanacetum</taxon>
    </lineage>
</organism>
<dbReference type="EMBL" id="BKCJ011271992">
    <property type="protein sequence ID" value="GFD13367.1"/>
    <property type="molecule type" value="Genomic_DNA"/>
</dbReference>
<feature type="region of interest" description="Disordered" evidence="1">
    <location>
        <begin position="1"/>
        <end position="28"/>
    </location>
</feature>
<name>A0A699TTF5_TANCI</name>
<reference evidence="2" key="1">
    <citation type="journal article" date="2019" name="Sci. Rep.">
        <title>Draft genome of Tanacetum cinerariifolium, the natural source of mosquito coil.</title>
        <authorList>
            <person name="Yamashiro T."/>
            <person name="Shiraishi A."/>
            <person name="Satake H."/>
            <person name="Nakayama K."/>
        </authorList>
    </citation>
    <scope>NUCLEOTIDE SEQUENCE</scope>
</reference>
<feature type="compositionally biased region" description="Polar residues" evidence="1">
    <location>
        <begin position="1"/>
        <end position="24"/>
    </location>
</feature>
<feature type="non-terminal residue" evidence="2">
    <location>
        <position position="1"/>
    </location>
</feature>
<gene>
    <name evidence="2" type="ORF">Tci_885336</name>
</gene>
<sequence>SAGNQIDKNAGPQDTNGNASTQDNVDAGKEVSDQHYIVLPLLSFISSTYKSLDDKSADDKPKDDTGSKTVEKPVNKDDQLQR</sequence>
<evidence type="ECO:0000313" key="2">
    <source>
        <dbReference type="EMBL" id="GFD13367.1"/>
    </source>
</evidence>
<dbReference type="AlphaFoldDB" id="A0A699TTF5"/>
<protein>
    <submittedName>
        <fullName evidence="2">Uncharacterized protein</fullName>
    </submittedName>
</protein>
<accession>A0A699TTF5</accession>
<proteinExistence type="predicted"/>
<evidence type="ECO:0000256" key="1">
    <source>
        <dbReference type="SAM" id="MobiDB-lite"/>
    </source>
</evidence>